<dbReference type="InterPro" id="IPR008756">
    <property type="entry name" value="Peptidase_M56"/>
</dbReference>
<dbReference type="CDD" id="cd07341">
    <property type="entry name" value="M56_BlaR1_MecR1_like"/>
    <property type="match status" value="1"/>
</dbReference>
<name>A0A9D1IZE8_9FIRM</name>
<dbReference type="AlphaFoldDB" id="A0A9D1IZE8"/>
<dbReference type="InterPro" id="IPR052173">
    <property type="entry name" value="Beta-lactam_resp_regulator"/>
</dbReference>
<gene>
    <name evidence="3" type="ORF">IAD36_05715</name>
</gene>
<feature type="transmembrane region" description="Helical" evidence="1">
    <location>
        <begin position="34"/>
        <end position="55"/>
    </location>
</feature>
<dbReference type="Pfam" id="PF05569">
    <property type="entry name" value="Peptidase_M56"/>
    <property type="match status" value="1"/>
</dbReference>
<dbReference type="PANTHER" id="PTHR34978">
    <property type="entry name" value="POSSIBLE SENSOR-TRANSDUCER PROTEIN BLAR"/>
    <property type="match status" value="1"/>
</dbReference>
<dbReference type="PANTHER" id="PTHR34978:SF3">
    <property type="entry name" value="SLR0241 PROTEIN"/>
    <property type="match status" value="1"/>
</dbReference>
<feature type="transmembrane region" description="Helical" evidence="1">
    <location>
        <begin position="5"/>
        <end position="22"/>
    </location>
</feature>
<sequence>MLEWILSSCVLILAVVGLRYLLRGRLSLRLQYAMWLIVLLRLLLPVSLGSSPVSITNALPQGVPVFSEASEPADTLELTQTAADLPYSEAPSAQPGLNVEELLFALWLIGECMLLLWFAAVNIRLWRKLRHSRRMVSIENFPLKVYIADEAETPCLFGLLRPAVYLTLETPLEGPALRHVLEHELAHRRQGDHIWALLRGLCLVLHWYNPLVWWAASLSKRDAELACDEAAVRRLGEGERADYGRTLLGLSCRGRPDLLRAATTMTGGKRALRERIRMLAKRPHTAHYALVLLLLAAGALAGCTFTGAEKTEAGPPDALDEPVGDVASSEAADWEAAWLEFWDGYNLAEKPQHQGFQLIDLEFDGVPELIVWFAGGPANMYSELYRLDEGGAELVGGYSANLVKGETGVGDLWPEPTYLLVRSRDDGAYFWCVSSLSASEQGSRGAWVLFQGGQPVELAAFEDGPGEDAGRQAAWEQIDAAYELVSWNSSASTLSLFDGDDISRDGLEGLLEAWTEAGAVGA</sequence>
<feature type="transmembrane region" description="Helical" evidence="1">
    <location>
        <begin position="104"/>
        <end position="125"/>
    </location>
</feature>
<keyword evidence="1" id="KW-0812">Transmembrane</keyword>
<dbReference type="EMBL" id="DVHH01000141">
    <property type="protein sequence ID" value="HIR55073.1"/>
    <property type="molecule type" value="Genomic_DNA"/>
</dbReference>
<accession>A0A9D1IZE8</accession>
<evidence type="ECO:0000259" key="2">
    <source>
        <dbReference type="Pfam" id="PF05569"/>
    </source>
</evidence>
<keyword evidence="1" id="KW-1133">Transmembrane helix</keyword>
<feature type="transmembrane region" description="Helical" evidence="1">
    <location>
        <begin position="285"/>
        <end position="308"/>
    </location>
</feature>
<keyword evidence="1" id="KW-0472">Membrane</keyword>
<feature type="domain" description="Peptidase M56" evidence="2">
    <location>
        <begin position="2"/>
        <end position="279"/>
    </location>
</feature>
<evidence type="ECO:0000313" key="3">
    <source>
        <dbReference type="EMBL" id="HIR55073.1"/>
    </source>
</evidence>
<evidence type="ECO:0000256" key="1">
    <source>
        <dbReference type="SAM" id="Phobius"/>
    </source>
</evidence>
<reference evidence="3" key="2">
    <citation type="journal article" date="2021" name="PeerJ">
        <title>Extensive microbial diversity within the chicken gut microbiome revealed by metagenomics and culture.</title>
        <authorList>
            <person name="Gilroy R."/>
            <person name="Ravi A."/>
            <person name="Getino M."/>
            <person name="Pursley I."/>
            <person name="Horton D.L."/>
            <person name="Alikhan N.F."/>
            <person name="Baker D."/>
            <person name="Gharbi K."/>
            <person name="Hall N."/>
            <person name="Watson M."/>
            <person name="Adriaenssens E.M."/>
            <person name="Foster-Nyarko E."/>
            <person name="Jarju S."/>
            <person name="Secka A."/>
            <person name="Antonio M."/>
            <person name="Oren A."/>
            <person name="Chaudhuri R.R."/>
            <person name="La Ragione R."/>
            <person name="Hildebrand F."/>
            <person name="Pallen M.J."/>
        </authorList>
    </citation>
    <scope>NUCLEOTIDE SEQUENCE</scope>
    <source>
        <strain evidence="3">ChiGjej3B3-7149</strain>
    </source>
</reference>
<evidence type="ECO:0000313" key="4">
    <source>
        <dbReference type="Proteomes" id="UP000824238"/>
    </source>
</evidence>
<protein>
    <submittedName>
        <fullName evidence="3">M56 family metallopeptidase</fullName>
    </submittedName>
</protein>
<comment type="caution">
    <text evidence="3">The sequence shown here is derived from an EMBL/GenBank/DDBJ whole genome shotgun (WGS) entry which is preliminary data.</text>
</comment>
<organism evidence="3 4">
    <name type="scientific">Candidatus Scatomorpha intestinigallinarum</name>
    <dbReference type="NCBI Taxonomy" id="2840923"/>
    <lineage>
        <taxon>Bacteria</taxon>
        <taxon>Bacillati</taxon>
        <taxon>Bacillota</taxon>
        <taxon>Clostridia</taxon>
        <taxon>Eubacteriales</taxon>
        <taxon>Candidatus Scatomorpha</taxon>
    </lineage>
</organism>
<reference evidence="3" key="1">
    <citation type="submission" date="2020-10" db="EMBL/GenBank/DDBJ databases">
        <authorList>
            <person name="Gilroy R."/>
        </authorList>
    </citation>
    <scope>NUCLEOTIDE SEQUENCE</scope>
    <source>
        <strain evidence="3">ChiGjej3B3-7149</strain>
    </source>
</reference>
<dbReference type="Proteomes" id="UP000824238">
    <property type="component" value="Unassembled WGS sequence"/>
</dbReference>
<proteinExistence type="predicted"/>